<keyword evidence="2" id="KW-1185">Reference proteome</keyword>
<evidence type="ECO:0000313" key="2">
    <source>
        <dbReference type="Proteomes" id="UP000006552"/>
    </source>
</evidence>
<evidence type="ECO:0000313" key="1">
    <source>
        <dbReference type="EMBL" id="CAI10511.1"/>
    </source>
</evidence>
<name>Q5NWQ3_AROAE</name>
<dbReference type="HOGENOM" id="CLU_803270_0_0_4"/>
<accession>Q5NWQ3</accession>
<dbReference type="AlphaFoldDB" id="Q5NWQ3"/>
<sequence length="345" mass="37621">MNDIQLPVPLLRTCRQRSCGRLFSSVSGTSFLRFIRIKRRKRLFPHPVRLVIHRTRREFEGSICSLRELRCTTEPVRVVAHPRPDLSAIGIRFGRYHAGARLALHRRCLDLALPIGHCTASLKHPLVVAMLLFNAHALLSWSAAIIASLSNCGSSQSLFAGSASMICRSNHRSRPLLAEAISSFAISAASRSLPMPSRRACSSASSLSDSMRSRRRSISSAACGPTPSISDLSCSSPMPCMARRRPMRLANPSPSNSSSNIGTILSRGLNERPIAIALQNRLHSVVKHLGHQHPAAIDSRIASDPHVPGDEPAQFELCLLVALFGLCNSKERANQLLIDGTKPTA</sequence>
<protein>
    <submittedName>
        <fullName evidence="1">Uncharacterized protein</fullName>
    </submittedName>
</protein>
<dbReference type="Proteomes" id="UP000006552">
    <property type="component" value="Plasmid 1"/>
</dbReference>
<keyword evidence="1" id="KW-0614">Plasmid</keyword>
<dbReference type="EMBL" id="CR555307">
    <property type="protein sequence ID" value="CAI10511.1"/>
    <property type="molecule type" value="Genomic_DNA"/>
</dbReference>
<gene>
    <name evidence="1" type="ORF">p1B351</name>
</gene>
<reference evidence="1 2" key="1">
    <citation type="journal article" date="2005" name="Arch. Microbiol.">
        <title>The genome sequence of an anaerobic aromatic-degrading denitrifying bacterium, strain EbN1.</title>
        <authorList>
            <person name="Rabus R."/>
            <person name="Kube M."/>
            <person name="Heider J."/>
            <person name="Beck A."/>
            <person name="Heitmann K."/>
            <person name="Widdel F."/>
            <person name="Reinhardt R."/>
        </authorList>
    </citation>
    <scope>NUCLEOTIDE SEQUENCE [LARGE SCALE GENOMIC DNA]</scope>
    <source>
        <strain evidence="1 2">EbN1</strain>
        <plasmid evidence="2">Plasmid pAzo1</plasmid>
    </source>
</reference>
<dbReference type="KEGG" id="eba:p1B351"/>
<geneLocation type="plasmid" evidence="2">
    <name>pAzo1</name>
</geneLocation>
<proteinExistence type="predicted"/>
<organism evidence="1 2">
    <name type="scientific">Aromatoleum aromaticum (strain DSM 19018 / LMG 30748 / EbN1)</name>
    <name type="common">Azoarcus sp. (strain EbN1)</name>
    <dbReference type="NCBI Taxonomy" id="76114"/>
    <lineage>
        <taxon>Bacteria</taxon>
        <taxon>Pseudomonadati</taxon>
        <taxon>Pseudomonadota</taxon>
        <taxon>Betaproteobacteria</taxon>
        <taxon>Rhodocyclales</taxon>
        <taxon>Rhodocyclaceae</taxon>
        <taxon>Aromatoleum</taxon>
    </lineage>
</organism>